<sequence length="143" mass="16988">MTSERSLATRLYARMSRDPRFQKMMKDEGMSSVVVCVASDLVDDVERTLRRNYPDRRVALATYFPDRHVFEVTWMEWHDEPVSEDETRPIFTRPDDQTIGEQVVHMRAVERRRYQDYLRSGGASQSRYRTYSTRELERELASA</sequence>
<evidence type="ECO:0000313" key="2">
    <source>
        <dbReference type="Proteomes" id="UP000288422"/>
    </source>
</evidence>
<dbReference type="Proteomes" id="UP000288422">
    <property type="component" value="Segment"/>
</dbReference>
<dbReference type="RefSeq" id="YP_010654284.1">
    <property type="nucleotide sequence ID" value="NC_070809.1"/>
</dbReference>
<proteinExistence type="predicted"/>
<keyword evidence="2" id="KW-1185">Reference proteome</keyword>
<reference evidence="1 2" key="1">
    <citation type="submission" date="2018-12" db="EMBL/GenBank/DDBJ databases">
        <authorList>
            <person name="Divens A.M."/>
            <person name="Stoner T.H."/>
            <person name="Garlena R.A."/>
            <person name="Russell D.A."/>
            <person name="Pope W.H."/>
            <person name="Jacobs-Sera D."/>
            <person name="Hatfull G.F."/>
        </authorList>
    </citation>
    <scope>NUCLEOTIDE SEQUENCE [LARGE SCALE GENOMIC DNA]</scope>
</reference>
<dbReference type="GeneID" id="77930130"/>
<dbReference type="KEGG" id="vg:77930130"/>
<accession>A0A3S9UAH9</accession>
<organism evidence="1 2">
    <name type="scientific">Gordonia phage Dorito</name>
    <dbReference type="NCBI Taxonomy" id="2499023"/>
    <lineage>
        <taxon>Viruses</taxon>
        <taxon>Duplodnaviria</taxon>
        <taxon>Heunggongvirae</taxon>
        <taxon>Uroviricota</taxon>
        <taxon>Caudoviricetes</taxon>
        <taxon>Beenievirus</taxon>
        <taxon>Beenievirus dorito</taxon>
    </lineage>
</organism>
<dbReference type="EMBL" id="MK279848">
    <property type="protein sequence ID" value="AZS07307.1"/>
    <property type="molecule type" value="Genomic_DNA"/>
</dbReference>
<protein>
    <submittedName>
        <fullName evidence="1">Uncharacterized protein</fullName>
    </submittedName>
</protein>
<gene>
    <name evidence="1" type="primary">37</name>
    <name evidence="1" type="ORF">PBI_DORITO_37</name>
</gene>
<name>A0A3S9UAH9_9CAUD</name>
<evidence type="ECO:0000313" key="1">
    <source>
        <dbReference type="EMBL" id="AZS07307.1"/>
    </source>
</evidence>